<reference evidence="2 3" key="1">
    <citation type="journal article" date="2019" name="Int. J. Syst. Evol. Microbiol.">
        <title>The Global Catalogue of Microorganisms (GCM) 10K type strain sequencing project: providing services to taxonomists for standard genome sequencing and annotation.</title>
        <authorList>
            <consortium name="The Broad Institute Genomics Platform"/>
            <consortium name="The Broad Institute Genome Sequencing Center for Infectious Disease"/>
            <person name="Wu L."/>
            <person name="Ma J."/>
        </authorList>
    </citation>
    <scope>NUCLEOTIDE SEQUENCE [LARGE SCALE GENOMIC DNA]</scope>
    <source>
        <strain evidence="2 3">JCM 16014</strain>
    </source>
</reference>
<dbReference type="RefSeq" id="WP_344672286.1">
    <property type="nucleotide sequence ID" value="NZ_BAAAQN010000123.1"/>
</dbReference>
<dbReference type="EMBL" id="BAAAQN010000123">
    <property type="protein sequence ID" value="GAA2067475.1"/>
    <property type="molecule type" value="Genomic_DNA"/>
</dbReference>
<proteinExistence type="predicted"/>
<evidence type="ECO:0000313" key="3">
    <source>
        <dbReference type="Proteomes" id="UP001500751"/>
    </source>
</evidence>
<organism evidence="2 3">
    <name type="scientific">Catenulispora yoronensis</name>
    <dbReference type="NCBI Taxonomy" id="450799"/>
    <lineage>
        <taxon>Bacteria</taxon>
        <taxon>Bacillati</taxon>
        <taxon>Actinomycetota</taxon>
        <taxon>Actinomycetes</taxon>
        <taxon>Catenulisporales</taxon>
        <taxon>Catenulisporaceae</taxon>
        <taxon>Catenulispora</taxon>
    </lineage>
</organism>
<accession>A0ABN2VNN8</accession>
<name>A0ABN2VNN8_9ACTN</name>
<keyword evidence="3" id="KW-1185">Reference proteome</keyword>
<protein>
    <submittedName>
        <fullName evidence="2">Uncharacterized protein</fullName>
    </submittedName>
</protein>
<evidence type="ECO:0000256" key="1">
    <source>
        <dbReference type="SAM" id="MobiDB-lite"/>
    </source>
</evidence>
<feature type="region of interest" description="Disordered" evidence="1">
    <location>
        <begin position="1"/>
        <end position="30"/>
    </location>
</feature>
<sequence length="208" mass="21691">MDPSTDTAPPATPGTDPVDSTADRPASSGFQLTTGERTMLGEIAAVMLHPTLPPQATMRLQLTYGRDQSPPLVEHFNAGEYLGELLGIGAAAILARGWQVGDALNEDDLAEIASAVDDTCTGLLAHDLHLAQDTAPRELAPEFLTRANMLASGQFAAVLRDQAAWALQSAAAYIRATADGGELTAGQWADAAVDNRRVAGRHGAPLPG</sequence>
<feature type="compositionally biased region" description="Low complexity" evidence="1">
    <location>
        <begin position="1"/>
        <end position="19"/>
    </location>
</feature>
<comment type="caution">
    <text evidence="2">The sequence shown here is derived from an EMBL/GenBank/DDBJ whole genome shotgun (WGS) entry which is preliminary data.</text>
</comment>
<dbReference type="Proteomes" id="UP001500751">
    <property type="component" value="Unassembled WGS sequence"/>
</dbReference>
<gene>
    <name evidence="2" type="ORF">GCM10009839_94080</name>
</gene>
<evidence type="ECO:0000313" key="2">
    <source>
        <dbReference type="EMBL" id="GAA2067475.1"/>
    </source>
</evidence>